<accession>A0A2M8QDG5</accession>
<organism evidence="1 2">
    <name type="scientific">Candidatus Thermofonsia Clade 3 bacterium</name>
    <dbReference type="NCBI Taxonomy" id="2364212"/>
    <lineage>
        <taxon>Bacteria</taxon>
        <taxon>Bacillati</taxon>
        <taxon>Chloroflexota</taxon>
        <taxon>Candidatus Thermofontia</taxon>
        <taxon>Candidatus Thermofonsia Clade 3</taxon>
    </lineage>
</organism>
<dbReference type="Proteomes" id="UP000230790">
    <property type="component" value="Unassembled WGS sequence"/>
</dbReference>
<gene>
    <name evidence="1" type="ORF">CUN48_06580</name>
</gene>
<evidence type="ECO:0000313" key="2">
    <source>
        <dbReference type="Proteomes" id="UP000230790"/>
    </source>
</evidence>
<protein>
    <recommendedName>
        <fullName evidence="3">Cell division protein FtsL</fullName>
    </recommendedName>
</protein>
<evidence type="ECO:0008006" key="3">
    <source>
        <dbReference type="Google" id="ProtNLM"/>
    </source>
</evidence>
<proteinExistence type="predicted"/>
<dbReference type="EMBL" id="PGTN01000033">
    <property type="protein sequence ID" value="PJF47844.1"/>
    <property type="molecule type" value="Genomic_DNA"/>
</dbReference>
<evidence type="ECO:0000313" key="1">
    <source>
        <dbReference type="EMBL" id="PJF47844.1"/>
    </source>
</evidence>
<dbReference type="AlphaFoldDB" id="A0A2M8QDG5"/>
<comment type="caution">
    <text evidence="1">The sequence shown here is derived from an EMBL/GenBank/DDBJ whole genome shotgun (WGS) entry which is preliminary data.</text>
</comment>
<name>A0A2M8QDG5_9CHLR</name>
<reference evidence="1 2" key="1">
    <citation type="submission" date="2017-11" db="EMBL/GenBank/DDBJ databases">
        <title>Evolution of Phototrophy in the Chloroflexi Phylum Driven by Horizontal Gene Transfer.</title>
        <authorList>
            <person name="Ward L.M."/>
            <person name="Hemp J."/>
            <person name="Shih P.M."/>
            <person name="Mcglynn S.E."/>
            <person name="Fischer W."/>
        </authorList>
    </citation>
    <scope>NUCLEOTIDE SEQUENCE [LARGE SCALE GENOMIC DNA]</scope>
    <source>
        <strain evidence="1">JP3_7</strain>
    </source>
</reference>
<sequence length="96" mass="10631">MAIVSGAVLVGLTVAWLAVSTRTALLNRQLDELEWKHTLLTEAINRTWTEIGEATSPQVMEDRAKRLGFRPAERIEYLVTTLDGAPAITMTHSTKP</sequence>